<dbReference type="Pfam" id="PF18861">
    <property type="entry name" value="PTP_tm"/>
    <property type="match status" value="1"/>
</dbReference>
<dbReference type="PROSITE" id="PS00383">
    <property type="entry name" value="TYR_PHOSPHATASE_1"/>
    <property type="match status" value="1"/>
</dbReference>
<accession>A0A673GUY3</accession>
<dbReference type="FunFam" id="2.60.40.10:FF:000369">
    <property type="entry name" value="Protein tyrosine phosphatase, receptor type B"/>
    <property type="match status" value="9"/>
</dbReference>
<dbReference type="Gene3D" id="3.90.190.10">
    <property type="entry name" value="Protein tyrosine phosphatase superfamily"/>
    <property type="match status" value="1"/>
</dbReference>
<evidence type="ECO:0000313" key="19">
    <source>
        <dbReference type="Proteomes" id="UP000472270"/>
    </source>
</evidence>
<evidence type="ECO:0000256" key="8">
    <source>
        <dbReference type="ARBA" id="ARBA00022989"/>
    </source>
</evidence>
<keyword evidence="3 13" id="KW-0812">Transmembrane</keyword>
<dbReference type="Ensembl" id="ENSSRHT00000017693.1">
    <property type="protein sequence ID" value="ENSSRHP00000017136.1"/>
    <property type="gene ID" value="ENSSRHG00000009172.1"/>
</dbReference>
<evidence type="ECO:0000256" key="7">
    <source>
        <dbReference type="ARBA" id="ARBA00022912"/>
    </source>
</evidence>
<evidence type="ECO:0000259" key="17">
    <source>
        <dbReference type="PROSITE" id="PS50853"/>
    </source>
</evidence>
<dbReference type="InterPro" id="IPR050713">
    <property type="entry name" value="RTP_Phos/Ushers"/>
</dbReference>
<keyword evidence="7" id="KW-0904">Protein phosphatase</keyword>
<dbReference type="InterPro" id="IPR003961">
    <property type="entry name" value="FN3_dom"/>
</dbReference>
<feature type="domain" description="Fibronectin type-III" evidence="17">
    <location>
        <begin position="647"/>
        <end position="734"/>
    </location>
</feature>
<protein>
    <recommendedName>
        <fullName evidence="2">protein-tyrosine-phosphatase</fullName>
        <ecNumber evidence="2">3.1.3.48</ecNumber>
    </recommendedName>
</protein>
<keyword evidence="10" id="KW-0325">Glycoprotein</keyword>
<keyword evidence="9 13" id="KW-0472">Membrane</keyword>
<dbReference type="PROSITE" id="PS50056">
    <property type="entry name" value="TYR_PHOSPHATASE_2"/>
    <property type="match status" value="1"/>
</dbReference>
<dbReference type="SUPFAM" id="SSF52799">
    <property type="entry name" value="(Phosphotyrosine protein) phosphatases II"/>
    <property type="match status" value="1"/>
</dbReference>
<dbReference type="SMART" id="SM00194">
    <property type="entry name" value="PTPc"/>
    <property type="match status" value="1"/>
</dbReference>
<evidence type="ECO:0000259" key="16">
    <source>
        <dbReference type="PROSITE" id="PS50056"/>
    </source>
</evidence>
<dbReference type="SMART" id="SM00060">
    <property type="entry name" value="FN3"/>
    <property type="match status" value="14"/>
</dbReference>
<dbReference type="GO" id="GO:0032502">
    <property type="term" value="P:developmental process"/>
    <property type="evidence" value="ECO:0007669"/>
    <property type="project" value="UniProtKB-ARBA"/>
</dbReference>
<dbReference type="InterPro" id="IPR016130">
    <property type="entry name" value="Tyr_Pase_AS"/>
</dbReference>
<evidence type="ECO:0000256" key="6">
    <source>
        <dbReference type="ARBA" id="ARBA00022801"/>
    </source>
</evidence>
<gene>
    <name evidence="18" type="primary">LOC107738449</name>
</gene>
<feature type="domain" description="Fibronectin type-III" evidence="17">
    <location>
        <begin position="823"/>
        <end position="918"/>
    </location>
</feature>
<name>A0A673GUY3_9TELE</name>
<dbReference type="FunFam" id="3.90.190.10:FF:000009">
    <property type="entry name" value="Receptor-type tyrosine-protein phosphatase beta"/>
    <property type="match status" value="1"/>
</dbReference>
<dbReference type="InterPro" id="IPR000387">
    <property type="entry name" value="Tyr_Pase_dom"/>
</dbReference>
<feature type="domain" description="Fibronectin type-III" evidence="17">
    <location>
        <begin position="1171"/>
        <end position="1260"/>
    </location>
</feature>
<feature type="transmembrane region" description="Helical" evidence="13">
    <location>
        <begin position="1532"/>
        <end position="1555"/>
    </location>
</feature>
<feature type="domain" description="Fibronectin type-III" evidence="17">
    <location>
        <begin position="202"/>
        <end position="289"/>
    </location>
</feature>
<dbReference type="Pfam" id="PF00041">
    <property type="entry name" value="fn3"/>
    <property type="match status" value="13"/>
</dbReference>
<feature type="domain" description="Fibronectin type-III" evidence="17">
    <location>
        <begin position="471"/>
        <end position="560"/>
    </location>
</feature>
<dbReference type="GO" id="GO:0016020">
    <property type="term" value="C:membrane"/>
    <property type="evidence" value="ECO:0007669"/>
    <property type="project" value="UniProtKB-SubCell"/>
</dbReference>
<keyword evidence="8 13" id="KW-1133">Transmembrane helix</keyword>
<dbReference type="CDD" id="cd00063">
    <property type="entry name" value="FN3"/>
    <property type="match status" value="9"/>
</dbReference>
<comment type="similarity">
    <text evidence="11">Belongs to the protein-tyrosine phosphatase family. Receptor class 3 subfamily.</text>
</comment>
<evidence type="ECO:0000256" key="1">
    <source>
        <dbReference type="ARBA" id="ARBA00004479"/>
    </source>
</evidence>
<evidence type="ECO:0000256" key="12">
    <source>
        <dbReference type="ARBA" id="ARBA00051722"/>
    </source>
</evidence>
<evidence type="ECO:0000256" key="9">
    <source>
        <dbReference type="ARBA" id="ARBA00023136"/>
    </source>
</evidence>
<dbReference type="GO" id="GO:0004725">
    <property type="term" value="F:protein tyrosine phosphatase activity"/>
    <property type="evidence" value="ECO:0007669"/>
    <property type="project" value="UniProtKB-EC"/>
</dbReference>
<evidence type="ECO:0000259" key="15">
    <source>
        <dbReference type="PROSITE" id="PS50055"/>
    </source>
</evidence>
<organism evidence="18 19">
    <name type="scientific">Sinocyclocheilus rhinocerous</name>
    <dbReference type="NCBI Taxonomy" id="307959"/>
    <lineage>
        <taxon>Eukaryota</taxon>
        <taxon>Metazoa</taxon>
        <taxon>Chordata</taxon>
        <taxon>Craniata</taxon>
        <taxon>Vertebrata</taxon>
        <taxon>Euteleostomi</taxon>
        <taxon>Actinopterygii</taxon>
        <taxon>Neopterygii</taxon>
        <taxon>Teleostei</taxon>
        <taxon>Ostariophysi</taxon>
        <taxon>Cypriniformes</taxon>
        <taxon>Cyprinidae</taxon>
        <taxon>Cyprininae</taxon>
        <taxon>Sinocyclocheilus</taxon>
    </lineage>
</organism>
<reference evidence="18" key="1">
    <citation type="submission" date="2025-08" db="UniProtKB">
        <authorList>
            <consortium name="Ensembl"/>
        </authorList>
    </citation>
    <scope>IDENTIFICATION</scope>
</reference>
<dbReference type="Pfam" id="PF00102">
    <property type="entry name" value="Y_phosphatase"/>
    <property type="match status" value="1"/>
</dbReference>
<dbReference type="PANTHER" id="PTHR46957">
    <property type="entry name" value="CYTOKINE RECEPTOR"/>
    <property type="match status" value="1"/>
</dbReference>
<dbReference type="SUPFAM" id="SSF49265">
    <property type="entry name" value="Fibronectin type III"/>
    <property type="match status" value="13"/>
</dbReference>
<feature type="chain" id="PRO_5025355333" description="protein-tyrosine-phosphatase" evidence="14">
    <location>
        <begin position="22"/>
        <end position="1900"/>
    </location>
</feature>
<evidence type="ECO:0000256" key="10">
    <source>
        <dbReference type="ARBA" id="ARBA00023180"/>
    </source>
</evidence>
<dbReference type="InterPro" id="IPR029021">
    <property type="entry name" value="Prot-tyrosine_phosphatase-like"/>
</dbReference>
<evidence type="ECO:0000256" key="13">
    <source>
        <dbReference type="SAM" id="Phobius"/>
    </source>
</evidence>
<dbReference type="SMART" id="SM00404">
    <property type="entry name" value="PTPc_motif"/>
    <property type="match status" value="1"/>
</dbReference>
<feature type="domain" description="Fibronectin type-III" evidence="17">
    <location>
        <begin position="380"/>
        <end position="470"/>
    </location>
</feature>
<feature type="domain" description="Fibronectin type-III" evidence="17">
    <location>
        <begin position="1264"/>
        <end position="1355"/>
    </location>
</feature>
<dbReference type="InterPro" id="IPR003595">
    <property type="entry name" value="Tyr_Pase_cat"/>
</dbReference>
<feature type="signal peptide" evidence="14">
    <location>
        <begin position="1"/>
        <end position="21"/>
    </location>
</feature>
<feature type="domain" description="Fibronectin type-III" evidence="17">
    <location>
        <begin position="735"/>
        <end position="822"/>
    </location>
</feature>
<dbReference type="InterPro" id="IPR013783">
    <property type="entry name" value="Ig-like_fold"/>
</dbReference>
<keyword evidence="19" id="KW-1185">Reference proteome</keyword>
<keyword evidence="6" id="KW-0378">Hydrolase</keyword>
<dbReference type="InterPro" id="IPR000242">
    <property type="entry name" value="PTP_cat"/>
</dbReference>
<proteinExistence type="inferred from homology"/>
<evidence type="ECO:0000256" key="11">
    <source>
        <dbReference type="ARBA" id="ARBA00025789"/>
    </source>
</evidence>
<evidence type="ECO:0000256" key="2">
    <source>
        <dbReference type="ARBA" id="ARBA00013064"/>
    </source>
</evidence>
<dbReference type="PANTHER" id="PTHR46957:SF2">
    <property type="entry name" value="RECEPTOR-TYPE TYROSINE-PROTEIN PHOSPHATASE BETA"/>
    <property type="match status" value="1"/>
</dbReference>
<dbReference type="PRINTS" id="PR00700">
    <property type="entry name" value="PRTYPHPHTASE"/>
</dbReference>
<dbReference type="PROSITE" id="PS50055">
    <property type="entry name" value="TYR_PHOSPHATASE_PTP"/>
    <property type="match status" value="1"/>
</dbReference>
<evidence type="ECO:0000256" key="4">
    <source>
        <dbReference type="ARBA" id="ARBA00022729"/>
    </source>
</evidence>
<evidence type="ECO:0000256" key="5">
    <source>
        <dbReference type="ARBA" id="ARBA00022737"/>
    </source>
</evidence>
<evidence type="ECO:0000256" key="14">
    <source>
        <dbReference type="SAM" id="SignalP"/>
    </source>
</evidence>
<dbReference type="PROSITE" id="PS50853">
    <property type="entry name" value="FN3"/>
    <property type="match status" value="9"/>
</dbReference>
<sequence length="1900" mass="212110">MLRRKTIHVALWVACGILVNTKECSIKVVKAISTTDSICITLDNEDVKCQYTVSVRDRHNDSKDCHQDQEHFTHFECKTENLDPGTWHQLDIISKVDEKQQTQHTVSLPTRPSAVENLWVSGDTNSLEVSWQPGPGKTERYQIKLIDSRGIGSIWNTTVVSTATSYTIKGLIPGGLYNVTVITEVGELQNSASRQAQTVPAAVSNLRVENNGDQNTFRVLWDKASGDVDSYFVSLTLPGSNSIEKALSPNSTDVVFDSLSPGKTYQVSVSTRSGTLSNKTWITVKTEPGKVSDLVMENLSDRGTLKITWTPPSGEWEHIRVVLSNGSEILANQTVDRTAKETLFSWLNLHPGKVYSMAVSVENGGLANTVYYEEEIGLPPVSQLHIRHSDETSLSALWIHASGSSSRDGYIVQLFQSNTSTAIQTRTLSRGMRECTFNVLTPGRLYDITVTTTTKNLRSSATVMGRTLPLKVNHLKLSNKGKSDSLNASWEKPSGDLDFYNLVLLRVGYTMDNISVSANTTSTLLPFLRPGALYKLLVTTVSGSQTSKLAEAECRTVPAAVSDITVTNSGPDFLNVSWKAAEGDVDNYMVMLKDQEKIVHTLTASKATAESVFRSLVSGRLYTISITTHSGSYRNQTLVQERTQPSTVQNPAAIHSARDDFLKVYWNHAFGDYDYYEVAIEYNSTRLQSQKLNRTQSECEFNDLIPGRLYTVTISTWSGQYNSTVSIHGRTFPGAVGNLSLTEYGTSFLRVNWASAPGDVDNYEVQILFNDTQVSPAVNLSSTVREHMFSTLTPGRLYKIVLSTHSGSYQRAEIFEGRTVPSQVRSVRLSAGTTDSSLRASWSSGDGDLDFCSVYLFHETHVQDIRHVPKHITQIEFHNLVPGQLYSVTVQSVSGTQTNNSTTSGRTDPSTVTNLRVDNELSTHNLLVSWTAAVGVCDGYSLQLLDESDQVIASASVHFSITSNHHLFKNLTPGRWYTAHIQTLSGTAKSKDITAEGQTCPAAVTGLYICSNMSTELSFCWAAPEGRVDSFDLYLYDQAEEIQSHRTLGEDALGWSFTHLLPGTLYKMMIISRSGKLSSQSSIWARTAPASVIKLHVENQGQMDSLLLSWMRGPGGLTGYSVTVDGSEQRLGPESTQVVFHGLVAGRLYSVTLQSWSEDLTNTTTAVGRTVPAPPSSVSVSSSTGSVEIKWRVPVSGDYDDFEVTWFPQDTLHVSVLHPTWRTLEGLCPGRLYNISLRTVSGTKHGPVTYSSPVYHTIRVPPHPTQNIHCFPLSSTSVSCSWAPPESDYDSYVVECHKQGSRMPVYTYTLGHDALSQHFDRLEPFRNYTIYITVMSGDKQSPTSKTSVITMIDRPPVPPVTVRVSEQSTIISHFTILFKFNCSWFSDANGAIRFFTVIVTESNDVDNILPEQRHPLPSYLDYRQNRSIKAYQTGYFHSLCAKGSDSKIRVFEINLGAGMKRLGGACKWDPESIQHGTHFCDGPLRPRTSYRLSVRAFTQLFDEENKECVHPLYTDTYLSLPLLTQSAPRNGLTGGITAATFLVAMMLALTALLIYRKRAHKIAVQESPVMKMCMWKALPTSQMCSGIRSPVQAAQFESHLAKLQADCSYLLSEEFEGLKDVGRTQTQNAARLPGNRSKNRYNNILPYDSTRVRLSYLEDDPCSDYINANCIPGNNFRWEYIATQGPLPGTKDDFWRMVWEQKVHSLVMVTQCVERGMVKCDRYWPTDSEPLYYGDVVVQLQSEKILPEWTIRDFKISCEGQLKYPRMVRQFHYTIWPDHGVPETTQSLVQFVRTVRDYIDRTTSPGVTVVHCSAGVGRTGTFIVLDRVLQQLDRNCTVDIYGCVFDLRLHRSYMVQTESQYAYIHQCVRDVLRARKLHCQRDNPLFPIYNNFKKREIKVK</sequence>
<comment type="subcellular location">
    <subcellularLocation>
        <location evidence="1">Membrane</location>
        <topology evidence="1">Single-pass type I membrane protein</topology>
    </subcellularLocation>
</comment>
<feature type="domain" description="Fibronectin type-III" evidence="17">
    <location>
        <begin position="111"/>
        <end position="201"/>
    </location>
</feature>
<feature type="domain" description="Tyrosine specific protein phosphatases" evidence="16">
    <location>
        <begin position="1789"/>
        <end position="1862"/>
    </location>
</feature>
<dbReference type="Proteomes" id="UP000472270">
    <property type="component" value="Unassembled WGS sequence"/>
</dbReference>
<comment type="catalytic activity">
    <reaction evidence="12">
        <text>O-phospho-L-tyrosyl-[protein] + H2O = L-tyrosyl-[protein] + phosphate</text>
        <dbReference type="Rhea" id="RHEA:10684"/>
        <dbReference type="Rhea" id="RHEA-COMP:10136"/>
        <dbReference type="Rhea" id="RHEA-COMP:20101"/>
        <dbReference type="ChEBI" id="CHEBI:15377"/>
        <dbReference type="ChEBI" id="CHEBI:43474"/>
        <dbReference type="ChEBI" id="CHEBI:46858"/>
        <dbReference type="ChEBI" id="CHEBI:61978"/>
        <dbReference type="EC" id="3.1.3.48"/>
    </reaction>
</comment>
<evidence type="ECO:0000256" key="3">
    <source>
        <dbReference type="ARBA" id="ARBA00022692"/>
    </source>
</evidence>
<dbReference type="EC" id="3.1.3.48" evidence="2"/>
<dbReference type="InterPro" id="IPR036116">
    <property type="entry name" value="FN3_sf"/>
</dbReference>
<dbReference type="InterPro" id="IPR041201">
    <property type="entry name" value="PTPRJ_TM"/>
</dbReference>
<keyword evidence="4 14" id="KW-0732">Signal</keyword>
<evidence type="ECO:0000313" key="18">
    <source>
        <dbReference type="Ensembl" id="ENSSRHP00000017136.1"/>
    </source>
</evidence>
<keyword evidence="5" id="KW-0677">Repeat</keyword>
<dbReference type="Gene3D" id="2.60.40.10">
    <property type="entry name" value="Immunoglobulins"/>
    <property type="match status" value="14"/>
</dbReference>
<reference evidence="18" key="2">
    <citation type="submission" date="2025-09" db="UniProtKB">
        <authorList>
            <consortium name="Ensembl"/>
        </authorList>
    </citation>
    <scope>IDENTIFICATION</scope>
</reference>
<feature type="domain" description="Tyrosine-protein phosphatase" evidence="15">
    <location>
        <begin position="1611"/>
        <end position="1871"/>
    </location>
</feature>